<evidence type="ECO:0000313" key="1">
    <source>
        <dbReference type="EMBL" id="SEO84045.1"/>
    </source>
</evidence>
<dbReference type="Proteomes" id="UP000198960">
    <property type="component" value="Unassembled WGS sequence"/>
</dbReference>
<organism evidence="1 2">
    <name type="scientific">Trujillonella endophytica</name>
    <dbReference type="NCBI Taxonomy" id="673521"/>
    <lineage>
        <taxon>Bacteria</taxon>
        <taxon>Bacillati</taxon>
        <taxon>Actinomycetota</taxon>
        <taxon>Actinomycetes</taxon>
        <taxon>Geodermatophilales</taxon>
        <taxon>Geodermatophilaceae</taxon>
        <taxon>Trujillonella</taxon>
    </lineage>
</organism>
<sequence>MGETSKPMALFLQDPSLPDLHADFDFATTGDFLEGAGSSRFCVRDEPAADPDVGLRVAAQLGLHPVGIPPMVPTLDWAAEDLSFARFEREGLVDNAQFHQVNVFAVCTSVLQMIEEELGGAVTWQGGGPLVIRPHAVPRLDAFYDPQAPSLNFGFASSPWRPGQVWTCLSHDVVSHELGHAVLATIRPGFTLKPHVDSAALHESFADLVTLFSALRHESVVRRVFEESGGDLRRPSVITRGAEEWGVAKKGAGFPYSRSTLEVLPYRDAPPDAHTRSLVWTGAVYELMVRLHEAARPAAGPRGARPAKRRAFDDFVTSVQDAARWTRGMVFRALHYLPPTATTLPLLARLVAEADARVFPDDSRFRDIAREVFTERDLWDDDLVLTPPPLEVDLEPLLGADSATLTRAVLGQADALGIPRGIGARILAPTLVSTTRRVDRVTDAAGVAGIREMTERYLCYGYEVPVAVPVRLDGGVLDVHVPLTFGGTLVLDDRWRPLLLATDPGPTPADRETPFPYLVAVARGIRDFQALVSGMLRGGRAGGFEADANAGVVASLRHVCHFSDHVRAVQAPPSPFDFAPLGSQPLLPE</sequence>
<dbReference type="AlphaFoldDB" id="A0A1H8SZR7"/>
<dbReference type="EMBL" id="FOEE01000005">
    <property type="protein sequence ID" value="SEO84045.1"/>
    <property type="molecule type" value="Genomic_DNA"/>
</dbReference>
<name>A0A1H8SZR7_9ACTN</name>
<dbReference type="STRING" id="673521.SAMN05660991_01947"/>
<dbReference type="SUPFAM" id="SSF55486">
    <property type="entry name" value="Metalloproteases ('zincins'), catalytic domain"/>
    <property type="match status" value="1"/>
</dbReference>
<reference evidence="2" key="1">
    <citation type="submission" date="2016-10" db="EMBL/GenBank/DDBJ databases">
        <authorList>
            <person name="Varghese N."/>
            <person name="Submissions S."/>
        </authorList>
    </citation>
    <scope>NUCLEOTIDE SEQUENCE [LARGE SCALE GENOMIC DNA]</scope>
    <source>
        <strain evidence="2">DSM 45413</strain>
    </source>
</reference>
<keyword evidence="2" id="KW-1185">Reference proteome</keyword>
<evidence type="ECO:0000313" key="2">
    <source>
        <dbReference type="Proteomes" id="UP000198960"/>
    </source>
</evidence>
<proteinExistence type="predicted"/>
<dbReference type="RefSeq" id="WP_170861037.1">
    <property type="nucleotide sequence ID" value="NZ_FOEE01000005.1"/>
</dbReference>
<gene>
    <name evidence="1" type="ORF">SAMN05660991_01947</name>
</gene>
<protein>
    <submittedName>
        <fullName evidence="1">Uncharacterized protein</fullName>
    </submittedName>
</protein>
<accession>A0A1H8SZR7</accession>